<dbReference type="InterPro" id="IPR036188">
    <property type="entry name" value="FAD/NAD-bd_sf"/>
</dbReference>
<feature type="non-terminal residue" evidence="4">
    <location>
        <position position="79"/>
    </location>
</feature>
<dbReference type="Pfam" id="PF00890">
    <property type="entry name" value="FAD_binding_2"/>
    <property type="match status" value="1"/>
</dbReference>
<evidence type="ECO:0000313" key="4">
    <source>
        <dbReference type="EMBL" id="CAA6822100.1"/>
    </source>
</evidence>
<reference evidence="4" key="1">
    <citation type="submission" date="2020-01" db="EMBL/GenBank/DDBJ databases">
        <authorList>
            <person name="Meier V. D."/>
            <person name="Meier V D."/>
        </authorList>
    </citation>
    <scope>NUCLEOTIDE SEQUENCE</scope>
    <source>
        <strain evidence="4">HLG_WM_MAG_03</strain>
    </source>
</reference>
<keyword evidence="1" id="KW-0285">Flavoprotein</keyword>
<protein>
    <submittedName>
        <fullName evidence="4">Succinate dehydrogenase flavoprotein subunit (EC)</fullName>
        <ecNumber evidence="4">1.3.99.1</ecNumber>
    </submittedName>
</protein>
<accession>A0A6S6TZ50</accession>
<organism evidence="4">
    <name type="scientific">uncultured Sulfurovum sp</name>
    <dbReference type="NCBI Taxonomy" id="269237"/>
    <lineage>
        <taxon>Bacteria</taxon>
        <taxon>Pseudomonadati</taxon>
        <taxon>Campylobacterota</taxon>
        <taxon>Epsilonproteobacteria</taxon>
        <taxon>Campylobacterales</taxon>
        <taxon>Sulfurovaceae</taxon>
        <taxon>Sulfurovum</taxon>
        <taxon>environmental samples</taxon>
    </lineage>
</organism>
<name>A0A6S6TZ50_9BACT</name>
<dbReference type="Gene3D" id="3.50.50.60">
    <property type="entry name" value="FAD/NAD(P)-binding domain"/>
    <property type="match status" value="1"/>
</dbReference>
<sequence>MGDNMLDILIIGSGGAGLSAALSAKQEDANVLVVGKSYPTASQTSMAQGGMNAALGNVTPDSTQAHIDDTLKSAHSLSN</sequence>
<feature type="domain" description="FAD-dependent oxidoreductase 2 FAD-binding" evidence="3">
    <location>
        <begin position="7"/>
        <end position="77"/>
    </location>
</feature>
<gene>
    <name evidence="4" type="ORF">HELGO_WM55320</name>
</gene>
<dbReference type="EMBL" id="CACVAR010000332">
    <property type="protein sequence ID" value="CAA6822100.1"/>
    <property type="molecule type" value="Genomic_DNA"/>
</dbReference>
<dbReference type="SUPFAM" id="SSF51905">
    <property type="entry name" value="FAD/NAD(P)-binding domain"/>
    <property type="match status" value="1"/>
</dbReference>
<dbReference type="GO" id="GO:0016491">
    <property type="term" value="F:oxidoreductase activity"/>
    <property type="evidence" value="ECO:0007669"/>
    <property type="project" value="UniProtKB-KW"/>
</dbReference>
<dbReference type="InterPro" id="IPR030664">
    <property type="entry name" value="SdhA/FrdA/AprA"/>
</dbReference>
<keyword evidence="2 4" id="KW-0560">Oxidoreductase</keyword>
<dbReference type="InterPro" id="IPR003953">
    <property type="entry name" value="FAD-dep_OxRdtase_2_FAD-bd"/>
</dbReference>
<evidence type="ECO:0000256" key="1">
    <source>
        <dbReference type="ARBA" id="ARBA00022630"/>
    </source>
</evidence>
<dbReference type="PANTHER" id="PTHR11632:SF51">
    <property type="entry name" value="SUCCINATE DEHYDROGENASE [UBIQUINONE] FLAVOPROTEIN SUBUNIT, MITOCHONDRIAL"/>
    <property type="match status" value="1"/>
</dbReference>
<dbReference type="EC" id="1.3.99.1" evidence="4"/>
<dbReference type="PANTHER" id="PTHR11632">
    <property type="entry name" value="SUCCINATE DEHYDROGENASE 2 FLAVOPROTEIN SUBUNIT"/>
    <property type="match status" value="1"/>
</dbReference>
<evidence type="ECO:0000256" key="2">
    <source>
        <dbReference type="ARBA" id="ARBA00023002"/>
    </source>
</evidence>
<proteinExistence type="predicted"/>
<evidence type="ECO:0000259" key="3">
    <source>
        <dbReference type="Pfam" id="PF00890"/>
    </source>
</evidence>
<dbReference type="AlphaFoldDB" id="A0A6S6TZ50"/>